<keyword evidence="2" id="KW-1185">Reference proteome</keyword>
<evidence type="ECO:0000313" key="2">
    <source>
        <dbReference type="Proteomes" id="UP000828048"/>
    </source>
</evidence>
<reference evidence="1 2" key="1">
    <citation type="journal article" date="2021" name="Hortic Res">
        <title>High-quality reference genome and annotation aids understanding of berry development for evergreen blueberry (Vaccinium darrowii).</title>
        <authorList>
            <person name="Yu J."/>
            <person name="Hulse-Kemp A.M."/>
            <person name="Babiker E."/>
            <person name="Staton M."/>
        </authorList>
    </citation>
    <scope>NUCLEOTIDE SEQUENCE [LARGE SCALE GENOMIC DNA]</scope>
    <source>
        <strain evidence="2">cv. NJ 8807/NJ 8810</strain>
        <tissue evidence="1">Young leaf</tissue>
    </source>
</reference>
<accession>A0ACB7Z859</accession>
<name>A0ACB7Z859_9ERIC</name>
<gene>
    <name evidence="1" type="ORF">Vadar_022647</name>
</gene>
<organism evidence="1 2">
    <name type="scientific">Vaccinium darrowii</name>
    <dbReference type="NCBI Taxonomy" id="229202"/>
    <lineage>
        <taxon>Eukaryota</taxon>
        <taxon>Viridiplantae</taxon>
        <taxon>Streptophyta</taxon>
        <taxon>Embryophyta</taxon>
        <taxon>Tracheophyta</taxon>
        <taxon>Spermatophyta</taxon>
        <taxon>Magnoliopsida</taxon>
        <taxon>eudicotyledons</taxon>
        <taxon>Gunneridae</taxon>
        <taxon>Pentapetalae</taxon>
        <taxon>asterids</taxon>
        <taxon>Ericales</taxon>
        <taxon>Ericaceae</taxon>
        <taxon>Vaccinioideae</taxon>
        <taxon>Vaccinieae</taxon>
        <taxon>Vaccinium</taxon>
    </lineage>
</organism>
<dbReference type="EMBL" id="CM037154">
    <property type="protein sequence ID" value="KAH7861177.1"/>
    <property type="molecule type" value="Genomic_DNA"/>
</dbReference>
<proteinExistence type="predicted"/>
<protein>
    <submittedName>
        <fullName evidence="1">Uncharacterized protein</fullName>
    </submittedName>
</protein>
<evidence type="ECO:0000313" key="1">
    <source>
        <dbReference type="EMBL" id="KAH7861177.1"/>
    </source>
</evidence>
<dbReference type="Proteomes" id="UP000828048">
    <property type="component" value="Chromosome 4"/>
</dbReference>
<comment type="caution">
    <text evidence="1">The sequence shown here is derived from an EMBL/GenBank/DDBJ whole genome shotgun (WGS) entry which is preliminary data.</text>
</comment>
<sequence length="66" mass="7470">MSQATDHSYPALVFPSEDGNTSHDDYDEEDEDDDEDYLRDSFEGTESSVPIGSLPVDWIAHQPHEQ</sequence>